<reference evidence="4" key="1">
    <citation type="submission" date="2021-06" db="EMBL/GenBank/DDBJ databases">
        <authorList>
            <person name="Kallberg Y."/>
            <person name="Tangrot J."/>
            <person name="Rosling A."/>
        </authorList>
    </citation>
    <scope>NUCLEOTIDE SEQUENCE</scope>
    <source>
        <strain evidence="4">87-6 pot B 2015</strain>
    </source>
</reference>
<dbReference type="InterPro" id="IPR055412">
    <property type="entry name" value="UVB_sens_C"/>
</dbReference>
<keyword evidence="5" id="KW-1185">Reference proteome</keyword>
<organism evidence="4 5">
    <name type="scientific">Funneliformis mosseae</name>
    <name type="common">Endomycorrhizal fungus</name>
    <name type="synonym">Glomus mosseae</name>
    <dbReference type="NCBI Taxonomy" id="27381"/>
    <lineage>
        <taxon>Eukaryota</taxon>
        <taxon>Fungi</taxon>
        <taxon>Fungi incertae sedis</taxon>
        <taxon>Mucoromycota</taxon>
        <taxon>Glomeromycotina</taxon>
        <taxon>Glomeromycetes</taxon>
        <taxon>Glomerales</taxon>
        <taxon>Glomeraceae</taxon>
        <taxon>Funneliformis</taxon>
    </lineage>
</organism>
<dbReference type="Pfam" id="PF24160">
    <property type="entry name" value="UVB_sens_C"/>
    <property type="match status" value="1"/>
</dbReference>
<dbReference type="AlphaFoldDB" id="A0A9N8V4L8"/>
<evidence type="ECO:0000313" key="5">
    <source>
        <dbReference type="Proteomes" id="UP000789375"/>
    </source>
</evidence>
<dbReference type="InterPro" id="IPR054549">
    <property type="entry name" value="UVB_sens_RUS_dom"/>
</dbReference>
<accession>A0A9N8V4L8</accession>
<comment type="caution">
    <text evidence="4">The sequence shown here is derived from an EMBL/GenBank/DDBJ whole genome shotgun (WGS) entry which is preliminary data.</text>
</comment>
<evidence type="ECO:0000259" key="3">
    <source>
        <dbReference type="Pfam" id="PF24160"/>
    </source>
</evidence>
<dbReference type="PANTHER" id="PTHR12770">
    <property type="entry name" value="RUS1 FAMILY PROTEIN C16ORF58"/>
    <property type="match status" value="1"/>
</dbReference>
<evidence type="ECO:0000259" key="2">
    <source>
        <dbReference type="Pfam" id="PF04884"/>
    </source>
</evidence>
<protein>
    <submittedName>
        <fullName evidence="4">4146_t:CDS:1</fullName>
    </submittedName>
</protein>
<evidence type="ECO:0000313" key="4">
    <source>
        <dbReference type="EMBL" id="CAG8436447.1"/>
    </source>
</evidence>
<proteinExistence type="inferred from homology"/>
<dbReference type="EMBL" id="CAJVPP010000036">
    <property type="protein sequence ID" value="CAG8436447.1"/>
    <property type="molecule type" value="Genomic_DNA"/>
</dbReference>
<comment type="similarity">
    <text evidence="1">Belongs to the RUS1 family.</text>
</comment>
<dbReference type="Proteomes" id="UP000789375">
    <property type="component" value="Unassembled WGS sequence"/>
</dbReference>
<gene>
    <name evidence="4" type="ORF">FMOSSE_LOCUS391</name>
</gene>
<dbReference type="InterPro" id="IPR006968">
    <property type="entry name" value="RUS_fam"/>
</dbReference>
<feature type="domain" description="Root UVB sensitive protein C-terminal" evidence="3">
    <location>
        <begin position="454"/>
        <end position="547"/>
    </location>
</feature>
<feature type="domain" description="Protein root UVB sensitive/RUS" evidence="2">
    <location>
        <begin position="114"/>
        <end position="359"/>
    </location>
</feature>
<dbReference type="PANTHER" id="PTHR12770:SF22">
    <property type="entry name" value="PROTEIN ROOT UVB SENSITIVE 1, CHLOROPLASTIC"/>
    <property type="match status" value="1"/>
</dbReference>
<name>A0A9N8V4L8_FUNMO</name>
<dbReference type="Pfam" id="PF04884">
    <property type="entry name" value="UVB_sens_prot"/>
    <property type="match status" value="1"/>
</dbReference>
<sequence length="561" mass="64039">MNINLRLFFTRKKTFWCKSIHLFRSAINTSNIIYKPFDFRTLYNSSNKTSSNLTSRQPIRIKQTIGRLWRSQLTVIRFPSDEKKEITDESKLTCEQISLHSNKKVSINDLVLEVKRQITSAFMPKGYPDSVTKDYWEFAKWQFLHNIAGSVTGVLSTQSLLYAMGLGSTSIPLAAALNWIIKDGLGQLGGVIYAASINDRFDSEPKRHRFQATVAMQSASFLELLAPLWPGMFLLIASISNIGKNIAWLAGSATRAQMHKTFALRDNLGDITGKTGSQSTAAGTALGVAISATITKFQPDIATITSSTIAAVQPIIPIFLAFIPFSIFNIYANYKSSLYVTTRTLNIPRAEMILYRLLNQLGGETRTLSRIKCDLRDLVPSPKEISAEEIFVKRYYSPYEIPLVIEPALHHYTSKKYARDLHAALKQEGFLHSEEYFILHVPYHHLFGGLRKKRQLVQQNHHHHIHFPGNRQHLTLWFSQKANTMDLIKGFYHACTIRYALEYFDSATSEDRNHVLNIIQDTHALVEDSFTDLINTLESKEWEIEHLFFTEKDDHRLFVEK</sequence>
<evidence type="ECO:0000256" key="1">
    <source>
        <dbReference type="ARBA" id="ARBA00007558"/>
    </source>
</evidence>